<dbReference type="KEGG" id="mol:YLM1_1210"/>
<reference evidence="1 2" key="1">
    <citation type="journal article" date="2016" name="Genome Announc.">
        <title>Draft Genome Sequence of the Rumen Methanogen Methanobrevibacter olleyae YLM1.</title>
        <authorList>
            <person name="Kelly W.J."/>
            <person name="Li D."/>
            <person name="Lambie S.C."/>
            <person name="Cox F."/>
            <person name="Attwood G.T."/>
            <person name="Altermann E."/>
            <person name="Leahy S.C."/>
        </authorList>
    </citation>
    <scope>NUCLEOTIDE SEQUENCE [LARGE SCALE GENOMIC DNA]</scope>
    <source>
        <strain evidence="1 2">YLM1</strain>
    </source>
</reference>
<evidence type="ECO:0000313" key="1">
    <source>
        <dbReference type="EMBL" id="AMK15767.1"/>
    </source>
</evidence>
<sequence length="137" mass="15811">MDENNYVTFKKQYGNIKRPRTKELSINSNGVKIYEKDQSMIINISVPIEESSDIIKYFEEFNLGEDIQFNISNTGDFKYVFRGISPVTDKDSYSSFSIIVQEKNPRPDQIQVEADCNQVDEYGNPIHECIGCGLHRE</sequence>
<dbReference type="GeneID" id="28489516"/>
<dbReference type="EMBL" id="CP014265">
    <property type="protein sequence ID" value="AMK15767.1"/>
    <property type="molecule type" value="Genomic_DNA"/>
</dbReference>
<gene>
    <name evidence="1" type="ORF">YLM1_1210</name>
</gene>
<evidence type="ECO:0000313" key="2">
    <source>
        <dbReference type="Proteomes" id="UP000066376"/>
    </source>
</evidence>
<dbReference type="AlphaFoldDB" id="A0A126R111"/>
<reference evidence="2" key="2">
    <citation type="submission" date="2016-02" db="EMBL/GenBank/DDBJ databases">
        <title>The draft genome sequence of the rumen methanogen Methanobrevibacter olleyae YLM1.</title>
        <authorList>
            <consortium name="New Zealand Agricultural Greenhouse Gas Research Centre/Pastoral Greenhouse Gas Research Consortium"/>
            <person name="Kelly W.J."/>
            <person name="Li D."/>
            <person name="Lambie S.C."/>
            <person name="Attwood G.T."/>
            <person name="Altermann E."/>
            <person name="Leahy S.C."/>
        </authorList>
    </citation>
    <scope>NUCLEOTIDE SEQUENCE [LARGE SCALE GENOMIC DNA]</scope>
    <source>
        <strain evidence="2">YLM1</strain>
    </source>
</reference>
<organism evidence="1 2">
    <name type="scientific">Methanobrevibacter olleyae</name>
    <dbReference type="NCBI Taxonomy" id="294671"/>
    <lineage>
        <taxon>Archaea</taxon>
        <taxon>Methanobacteriati</taxon>
        <taxon>Methanobacteriota</taxon>
        <taxon>Methanomada group</taxon>
        <taxon>Methanobacteria</taxon>
        <taxon>Methanobacteriales</taxon>
        <taxon>Methanobacteriaceae</taxon>
        <taxon>Methanobrevibacter</taxon>
    </lineage>
</organism>
<dbReference type="PATRIC" id="fig|294671.3.peg.1263"/>
<protein>
    <submittedName>
        <fullName evidence="1">Uncharacterized protein</fullName>
    </submittedName>
</protein>
<name>A0A126R111_METOL</name>
<dbReference type="RefSeq" id="WP_067147289.1">
    <property type="nucleotide sequence ID" value="NZ_CP014265.1"/>
</dbReference>
<accession>A0A126R111</accession>
<keyword evidence="2" id="KW-1185">Reference proteome</keyword>
<proteinExistence type="predicted"/>
<dbReference type="Proteomes" id="UP000066376">
    <property type="component" value="Chromosome"/>
</dbReference>